<dbReference type="CDD" id="cd00063">
    <property type="entry name" value="FN3"/>
    <property type="match status" value="1"/>
</dbReference>
<feature type="domain" description="Fibronectin type-III" evidence="3">
    <location>
        <begin position="106"/>
        <end position="191"/>
    </location>
</feature>
<sequence>MKTFYISVLITMLLAGWGAYLATSYTPPEIVYDEIPLEDGATAVASSNTSAGMAPSSNGSIPSQQNQLPLPTPAPTPAPQTARPSPAPIPTAAKPSTSGDTQAPSAPTNIQASATSGTQVTITWSGSNDNVGVLGYRIYRNGTEIATTIDLSYADIDLPQASTYTYFVTAFDAAGNNSSSSNTIAVSKGSSGGLAVGTPAPAPQPTTPQPTPVPQPAPAPTPVPQPAPAPTPPPPPPAVGCGSGGPCTAANIASHNTRSNCWVYLSPTNKTYNITNYVANGKTHPGGDVIVPYCGTNMYNYFIGSAGGHRHSSSALNSVLQAYYIGPYQP</sequence>
<gene>
    <name evidence="4" type="ORF">A2591_01715</name>
</gene>
<feature type="region of interest" description="Disordered" evidence="1">
    <location>
        <begin position="46"/>
        <end position="119"/>
    </location>
</feature>
<dbReference type="PROSITE" id="PS50853">
    <property type="entry name" value="FN3"/>
    <property type="match status" value="1"/>
</dbReference>
<evidence type="ECO:0000256" key="1">
    <source>
        <dbReference type="SAM" id="MobiDB-lite"/>
    </source>
</evidence>
<feature type="domain" description="Cytochrome b5 heme-binding" evidence="2">
    <location>
        <begin position="248"/>
        <end position="329"/>
    </location>
</feature>
<feature type="compositionally biased region" description="Polar residues" evidence="1">
    <location>
        <begin position="94"/>
        <end position="119"/>
    </location>
</feature>
<feature type="region of interest" description="Disordered" evidence="1">
    <location>
        <begin position="177"/>
        <end position="241"/>
    </location>
</feature>
<protein>
    <recommendedName>
        <fullName evidence="6">Fibronectin type-III domain-containing protein</fullName>
    </recommendedName>
</protein>
<dbReference type="SUPFAM" id="SSF55856">
    <property type="entry name" value="Cytochrome b5-like heme/steroid binding domain"/>
    <property type="match status" value="1"/>
</dbReference>
<dbReference type="Pfam" id="PF00173">
    <property type="entry name" value="Cyt-b5"/>
    <property type="match status" value="1"/>
</dbReference>
<evidence type="ECO:0000313" key="5">
    <source>
        <dbReference type="Proteomes" id="UP000178168"/>
    </source>
</evidence>
<dbReference type="SMART" id="SM00060">
    <property type="entry name" value="FN3"/>
    <property type="match status" value="1"/>
</dbReference>
<dbReference type="AlphaFoldDB" id="A0A1G2SPF4"/>
<feature type="compositionally biased region" description="Polar residues" evidence="1">
    <location>
        <begin position="177"/>
        <end position="189"/>
    </location>
</feature>
<feature type="compositionally biased region" description="Pro residues" evidence="1">
    <location>
        <begin position="200"/>
        <end position="238"/>
    </location>
</feature>
<evidence type="ECO:0000259" key="3">
    <source>
        <dbReference type="PROSITE" id="PS50853"/>
    </source>
</evidence>
<dbReference type="Gene3D" id="2.60.40.10">
    <property type="entry name" value="Immunoglobulins"/>
    <property type="match status" value="1"/>
</dbReference>
<feature type="compositionally biased region" description="Polar residues" evidence="1">
    <location>
        <begin position="46"/>
        <end position="68"/>
    </location>
</feature>
<dbReference type="STRING" id="1802730.A2591_01715"/>
<dbReference type="EMBL" id="MHUZ01000005">
    <property type="protein sequence ID" value="OHA86261.1"/>
    <property type="molecule type" value="Genomic_DNA"/>
</dbReference>
<evidence type="ECO:0000313" key="4">
    <source>
        <dbReference type="EMBL" id="OHA86261.1"/>
    </source>
</evidence>
<dbReference type="SUPFAM" id="SSF49265">
    <property type="entry name" value="Fibronectin type III"/>
    <property type="match status" value="1"/>
</dbReference>
<reference evidence="4 5" key="1">
    <citation type="journal article" date="2016" name="Nat. Commun.">
        <title>Thousands of microbial genomes shed light on interconnected biogeochemical processes in an aquifer system.</title>
        <authorList>
            <person name="Anantharaman K."/>
            <person name="Brown C.T."/>
            <person name="Hug L.A."/>
            <person name="Sharon I."/>
            <person name="Castelle C.J."/>
            <person name="Probst A.J."/>
            <person name="Thomas B.C."/>
            <person name="Singh A."/>
            <person name="Wilkins M.J."/>
            <person name="Karaoz U."/>
            <person name="Brodie E.L."/>
            <person name="Williams K.H."/>
            <person name="Hubbard S.S."/>
            <person name="Banfield J.F."/>
        </authorList>
    </citation>
    <scope>NUCLEOTIDE SEQUENCE [LARGE SCALE GENOMIC DNA]</scope>
</reference>
<dbReference type="Gene3D" id="3.10.120.10">
    <property type="entry name" value="Cytochrome b5-like heme/steroid binding domain"/>
    <property type="match status" value="1"/>
</dbReference>
<dbReference type="InterPro" id="IPR036400">
    <property type="entry name" value="Cyt_B5-like_heme/steroid_sf"/>
</dbReference>
<evidence type="ECO:0008006" key="6">
    <source>
        <dbReference type="Google" id="ProtNLM"/>
    </source>
</evidence>
<name>A0A1G2SPF4_9BACT</name>
<dbReference type="InterPro" id="IPR013783">
    <property type="entry name" value="Ig-like_fold"/>
</dbReference>
<proteinExistence type="predicted"/>
<dbReference type="PROSITE" id="PS50255">
    <property type="entry name" value="CYTOCHROME_B5_2"/>
    <property type="match status" value="1"/>
</dbReference>
<dbReference type="Proteomes" id="UP000178168">
    <property type="component" value="Unassembled WGS sequence"/>
</dbReference>
<dbReference type="InterPro" id="IPR003961">
    <property type="entry name" value="FN3_dom"/>
</dbReference>
<dbReference type="InterPro" id="IPR036116">
    <property type="entry name" value="FN3_sf"/>
</dbReference>
<evidence type="ECO:0000259" key="2">
    <source>
        <dbReference type="PROSITE" id="PS50255"/>
    </source>
</evidence>
<accession>A0A1G2SPF4</accession>
<comment type="caution">
    <text evidence="4">The sequence shown here is derived from an EMBL/GenBank/DDBJ whole genome shotgun (WGS) entry which is preliminary data.</text>
</comment>
<dbReference type="InterPro" id="IPR001199">
    <property type="entry name" value="Cyt_B5-like_heme/steroid-bd"/>
</dbReference>
<organism evidence="4 5">
    <name type="scientific">Candidatus Yonathbacteria bacterium RIFOXYD1_FULL_52_36</name>
    <dbReference type="NCBI Taxonomy" id="1802730"/>
    <lineage>
        <taxon>Bacteria</taxon>
        <taxon>Candidatus Yonathiibacteriota</taxon>
    </lineage>
</organism>